<dbReference type="InParanoid" id="M1DFJ5"/>
<accession>M1DFJ5</accession>
<reference evidence="2" key="1">
    <citation type="journal article" date="2011" name="Nature">
        <title>Genome sequence and analysis of the tuber crop potato.</title>
        <authorList>
            <consortium name="The Potato Genome Sequencing Consortium"/>
        </authorList>
    </citation>
    <scope>NUCLEOTIDE SEQUENCE [LARGE SCALE GENOMIC DNA]</scope>
    <source>
        <strain evidence="2">cv. DM1-3 516 R44</strain>
    </source>
</reference>
<dbReference type="HOGENOM" id="CLU_2324795_0_0_1"/>
<protein>
    <submittedName>
        <fullName evidence="1">Uncharacterized protein</fullName>
    </submittedName>
</protein>
<evidence type="ECO:0000313" key="2">
    <source>
        <dbReference type="Proteomes" id="UP000011115"/>
    </source>
</evidence>
<reference evidence="1" key="2">
    <citation type="submission" date="2015-06" db="UniProtKB">
        <authorList>
            <consortium name="EnsemblPlants"/>
        </authorList>
    </citation>
    <scope>IDENTIFICATION</scope>
    <source>
        <strain evidence="1">DM1-3 516 R44</strain>
    </source>
</reference>
<sequence>MDHSASLVGITDQLSDSTFGVVHRRLAPTFSIVVLWVVGRHGTASQNCSSTRSFPSGLSKLEQKGKFARIFQSTFVSVHSRSKCLFKACDGAECKGMVI</sequence>
<name>M1DFJ5_SOLTU</name>
<proteinExistence type="predicted"/>
<organism evidence="1 2">
    <name type="scientific">Solanum tuberosum</name>
    <name type="common">Potato</name>
    <dbReference type="NCBI Taxonomy" id="4113"/>
    <lineage>
        <taxon>Eukaryota</taxon>
        <taxon>Viridiplantae</taxon>
        <taxon>Streptophyta</taxon>
        <taxon>Embryophyta</taxon>
        <taxon>Tracheophyta</taxon>
        <taxon>Spermatophyta</taxon>
        <taxon>Magnoliopsida</taxon>
        <taxon>eudicotyledons</taxon>
        <taxon>Gunneridae</taxon>
        <taxon>Pentapetalae</taxon>
        <taxon>asterids</taxon>
        <taxon>lamiids</taxon>
        <taxon>Solanales</taxon>
        <taxon>Solanaceae</taxon>
        <taxon>Solanoideae</taxon>
        <taxon>Solaneae</taxon>
        <taxon>Solanum</taxon>
    </lineage>
</organism>
<evidence type="ECO:0000313" key="1">
    <source>
        <dbReference type="EnsemblPlants" id="PGSC0003DMT400088250"/>
    </source>
</evidence>
<keyword evidence="2" id="KW-1185">Reference proteome</keyword>
<dbReference type="PaxDb" id="4113-PGSC0003DMT400088250"/>
<dbReference type="Proteomes" id="UP000011115">
    <property type="component" value="Unassembled WGS sequence"/>
</dbReference>
<dbReference type="EnsemblPlants" id="PGSC0003DMT400088250">
    <property type="protein sequence ID" value="PGSC0003DMT400088250"/>
    <property type="gene ID" value="PGSC0003DMG400037821"/>
</dbReference>
<dbReference type="Gramene" id="PGSC0003DMT400088250">
    <property type="protein sequence ID" value="PGSC0003DMT400088250"/>
    <property type="gene ID" value="PGSC0003DMG400037821"/>
</dbReference>
<dbReference type="AlphaFoldDB" id="M1DFJ5"/>